<keyword evidence="2" id="KW-0238">DNA-binding</keyword>
<keyword evidence="1" id="KW-0805">Transcription regulation</keyword>
<evidence type="ECO:0000256" key="1">
    <source>
        <dbReference type="ARBA" id="ARBA00023015"/>
    </source>
</evidence>
<dbReference type="GO" id="GO:0045892">
    <property type="term" value="P:negative regulation of DNA-templated transcription"/>
    <property type="evidence" value="ECO:0007669"/>
    <property type="project" value="TreeGrafter"/>
</dbReference>
<dbReference type="InterPro" id="IPR050707">
    <property type="entry name" value="HTH_MetabolicPath_Reg"/>
</dbReference>
<evidence type="ECO:0000256" key="3">
    <source>
        <dbReference type="ARBA" id="ARBA00023163"/>
    </source>
</evidence>
<dbReference type="Pfam" id="PF09339">
    <property type="entry name" value="HTH_IclR"/>
    <property type="match status" value="1"/>
</dbReference>
<dbReference type="SUPFAM" id="SSF46785">
    <property type="entry name" value="Winged helix' DNA-binding domain"/>
    <property type="match status" value="1"/>
</dbReference>
<dbReference type="SUPFAM" id="SSF55781">
    <property type="entry name" value="GAF domain-like"/>
    <property type="match status" value="1"/>
</dbReference>
<keyword evidence="9" id="KW-1185">Reference proteome</keyword>
<dbReference type="Proteomes" id="UP000294581">
    <property type="component" value="Unassembled WGS sequence"/>
</dbReference>
<evidence type="ECO:0000259" key="7">
    <source>
        <dbReference type="PROSITE" id="PS51078"/>
    </source>
</evidence>
<dbReference type="InterPro" id="IPR036388">
    <property type="entry name" value="WH-like_DNA-bd_sf"/>
</dbReference>
<comment type="function">
    <text evidence="4">May be an activator protein for the gylABX operon.</text>
</comment>
<dbReference type="InterPro" id="IPR014757">
    <property type="entry name" value="Tscrpt_reg_IclR_C"/>
</dbReference>
<dbReference type="Pfam" id="PF01614">
    <property type="entry name" value="IclR_C"/>
    <property type="match status" value="1"/>
</dbReference>
<dbReference type="GO" id="GO:0003677">
    <property type="term" value="F:DNA binding"/>
    <property type="evidence" value="ECO:0007669"/>
    <property type="project" value="UniProtKB-KW"/>
</dbReference>
<keyword evidence="3" id="KW-0804">Transcription</keyword>
<dbReference type="PROSITE" id="PS51077">
    <property type="entry name" value="HTH_ICLR"/>
    <property type="match status" value="1"/>
</dbReference>
<dbReference type="GO" id="GO:0003700">
    <property type="term" value="F:DNA-binding transcription factor activity"/>
    <property type="evidence" value="ECO:0007669"/>
    <property type="project" value="TreeGrafter"/>
</dbReference>
<dbReference type="Gene3D" id="3.30.450.40">
    <property type="match status" value="1"/>
</dbReference>
<dbReference type="FunFam" id="1.10.10.10:FF:000056">
    <property type="entry name" value="IclR family transcriptional regulator"/>
    <property type="match status" value="1"/>
</dbReference>
<protein>
    <recommendedName>
        <fullName evidence="5">Glycerol operon regulatory protein</fullName>
    </recommendedName>
</protein>
<dbReference type="InterPro" id="IPR005471">
    <property type="entry name" value="Tscrpt_reg_IclR_N"/>
</dbReference>
<evidence type="ECO:0000313" key="9">
    <source>
        <dbReference type="Proteomes" id="UP000294581"/>
    </source>
</evidence>
<dbReference type="PROSITE" id="PS51078">
    <property type="entry name" value="ICLR_ED"/>
    <property type="match status" value="1"/>
</dbReference>
<evidence type="ECO:0000313" key="8">
    <source>
        <dbReference type="EMBL" id="TDY44549.1"/>
    </source>
</evidence>
<sequence length="264" mass="28769">MQYETEGASLLPYRSTPPTTVRAVERALDILLCFTKSTHELSLSEIARDVGLHKSTAHRLLLSLQQKGFVRRQQGSDKYMLGWSALCLSANAPLFDSWTSIALPVMTELRDHTGETVSLYVRSGIERIRVQAVESREPIRNVATVGERYPLYIGASGKVLLAWSDIDLINEILRRERLPSGFSLSELRSQLVQVRTDGYAVSFQERDAGAAAMAAPVFGPEGDCIAALAVSGPVSRLTEAKMEHSASDLMGAAATFSQAIANAT</sequence>
<evidence type="ECO:0000259" key="6">
    <source>
        <dbReference type="PROSITE" id="PS51077"/>
    </source>
</evidence>
<evidence type="ECO:0000256" key="5">
    <source>
        <dbReference type="ARBA" id="ARBA00070406"/>
    </source>
</evidence>
<dbReference type="InterPro" id="IPR029016">
    <property type="entry name" value="GAF-like_dom_sf"/>
</dbReference>
<dbReference type="InterPro" id="IPR036390">
    <property type="entry name" value="WH_DNA-bd_sf"/>
</dbReference>
<dbReference type="Gene3D" id="1.10.10.10">
    <property type="entry name" value="Winged helix-like DNA-binding domain superfamily/Winged helix DNA-binding domain"/>
    <property type="match status" value="1"/>
</dbReference>
<feature type="domain" description="HTH iclR-type" evidence="6">
    <location>
        <begin position="21"/>
        <end position="83"/>
    </location>
</feature>
<dbReference type="PANTHER" id="PTHR30136:SF39">
    <property type="entry name" value="TRANSCRIPTIONAL REGULATORY PROTEIN"/>
    <property type="match status" value="1"/>
</dbReference>
<dbReference type="PANTHER" id="PTHR30136">
    <property type="entry name" value="HELIX-TURN-HELIX TRANSCRIPTIONAL REGULATOR, ICLR FAMILY"/>
    <property type="match status" value="1"/>
</dbReference>
<name>A0A4R8LMK1_9BACL</name>
<accession>A0A4R8LMK1</accession>
<dbReference type="SMART" id="SM00346">
    <property type="entry name" value="HTH_ICLR"/>
    <property type="match status" value="1"/>
</dbReference>
<dbReference type="AlphaFoldDB" id="A0A4R8LMK1"/>
<feature type="domain" description="IclR-ED" evidence="7">
    <location>
        <begin position="84"/>
        <end position="262"/>
    </location>
</feature>
<evidence type="ECO:0000256" key="4">
    <source>
        <dbReference type="ARBA" id="ARBA00058938"/>
    </source>
</evidence>
<gene>
    <name evidence="8" type="ORF">C7445_10947</name>
</gene>
<proteinExistence type="predicted"/>
<comment type="caution">
    <text evidence="8">The sequence shown here is derived from an EMBL/GenBank/DDBJ whole genome shotgun (WGS) entry which is preliminary data.</text>
</comment>
<dbReference type="EMBL" id="SORF01000009">
    <property type="protein sequence ID" value="TDY44549.1"/>
    <property type="molecule type" value="Genomic_DNA"/>
</dbReference>
<reference evidence="8 9" key="1">
    <citation type="submission" date="2019-03" db="EMBL/GenBank/DDBJ databases">
        <title>Genomic Encyclopedia of Type Strains, Phase IV (KMG-IV): sequencing the most valuable type-strain genomes for metagenomic binning, comparative biology and taxonomic classification.</title>
        <authorList>
            <person name="Goeker M."/>
        </authorList>
    </citation>
    <scope>NUCLEOTIDE SEQUENCE [LARGE SCALE GENOMIC DNA]</scope>
    <source>
        <strain evidence="8 9">DSM 17974</strain>
    </source>
</reference>
<evidence type="ECO:0000256" key="2">
    <source>
        <dbReference type="ARBA" id="ARBA00023125"/>
    </source>
</evidence>
<organism evidence="8 9">
    <name type="scientific">Alicyclobacillus sacchari</name>
    <dbReference type="NCBI Taxonomy" id="392010"/>
    <lineage>
        <taxon>Bacteria</taxon>
        <taxon>Bacillati</taxon>
        <taxon>Bacillota</taxon>
        <taxon>Bacilli</taxon>
        <taxon>Bacillales</taxon>
        <taxon>Alicyclobacillaceae</taxon>
        <taxon>Alicyclobacillus</taxon>
    </lineage>
</organism>